<dbReference type="Proteomes" id="UP001595973">
    <property type="component" value="Unassembled WGS sequence"/>
</dbReference>
<comment type="caution">
    <text evidence="1">The sequence shown here is derived from an EMBL/GenBank/DDBJ whole genome shotgun (WGS) entry which is preliminary data.</text>
</comment>
<gene>
    <name evidence="1" type="ORF">ACFO5X_00140</name>
</gene>
<dbReference type="RefSeq" id="WP_380714755.1">
    <property type="nucleotide sequence ID" value="NZ_JBHSGI010000002.1"/>
</dbReference>
<accession>A0ABV9KBB8</accession>
<keyword evidence="2" id="KW-1185">Reference proteome</keyword>
<reference evidence="2" key="1">
    <citation type="journal article" date="2019" name="Int. J. Syst. Evol. Microbiol.">
        <title>The Global Catalogue of Microorganisms (GCM) 10K type strain sequencing project: providing services to taxonomists for standard genome sequencing and annotation.</title>
        <authorList>
            <consortium name="The Broad Institute Genomics Platform"/>
            <consortium name="The Broad Institute Genome Sequencing Center for Infectious Disease"/>
            <person name="Wu L."/>
            <person name="Ma J."/>
        </authorList>
    </citation>
    <scope>NUCLEOTIDE SEQUENCE [LARGE SCALE GENOMIC DNA]</scope>
    <source>
        <strain evidence="2">CGMCC 4.7283</strain>
    </source>
</reference>
<evidence type="ECO:0000313" key="1">
    <source>
        <dbReference type="EMBL" id="MFC4666946.1"/>
    </source>
</evidence>
<organism evidence="1 2">
    <name type="scientific">Seohaeicola nanhaiensis</name>
    <dbReference type="NCBI Taxonomy" id="1387282"/>
    <lineage>
        <taxon>Bacteria</taxon>
        <taxon>Pseudomonadati</taxon>
        <taxon>Pseudomonadota</taxon>
        <taxon>Alphaproteobacteria</taxon>
        <taxon>Rhodobacterales</taxon>
        <taxon>Roseobacteraceae</taxon>
        <taxon>Seohaeicola</taxon>
    </lineage>
</organism>
<proteinExistence type="predicted"/>
<dbReference type="EMBL" id="JBHSGI010000002">
    <property type="protein sequence ID" value="MFC4666946.1"/>
    <property type="molecule type" value="Genomic_DNA"/>
</dbReference>
<sequence length="50" mass="5854">MRGWLETMAPYWHVVQADFCRWPAAFLLAEGPRYLAEPMRTDDEAQAHFA</sequence>
<protein>
    <submittedName>
        <fullName evidence="1">Uncharacterized protein</fullName>
    </submittedName>
</protein>
<name>A0ABV9KBB8_9RHOB</name>
<evidence type="ECO:0000313" key="2">
    <source>
        <dbReference type="Proteomes" id="UP001595973"/>
    </source>
</evidence>